<proteinExistence type="predicted"/>
<comment type="caution">
    <text evidence="1">The sequence shown here is derived from an EMBL/GenBank/DDBJ whole genome shotgun (WGS) entry which is preliminary data.</text>
</comment>
<gene>
    <name evidence="1" type="ORF">PROH_05045</name>
</gene>
<accession>A0A0M2PWW6</accession>
<dbReference type="EMBL" id="AJTX02000003">
    <property type="protein sequence ID" value="KKJ00665.1"/>
    <property type="molecule type" value="Genomic_DNA"/>
</dbReference>
<reference evidence="1" key="1">
    <citation type="submission" date="2012-04" db="EMBL/GenBank/DDBJ databases">
        <authorList>
            <person name="Borisov I.G."/>
            <person name="Ivanikova N.V."/>
            <person name="Pinevich A.V."/>
        </authorList>
    </citation>
    <scope>NUCLEOTIDE SEQUENCE</scope>
    <source>
        <strain evidence="1">CALU 1027</strain>
    </source>
</reference>
<name>A0A0M2PWW6_PROHO</name>
<evidence type="ECO:0000313" key="2">
    <source>
        <dbReference type="Proteomes" id="UP000034681"/>
    </source>
</evidence>
<evidence type="ECO:0000313" key="1">
    <source>
        <dbReference type="EMBL" id="KKJ00665.1"/>
    </source>
</evidence>
<dbReference type="Proteomes" id="UP000034681">
    <property type="component" value="Unassembled WGS sequence"/>
</dbReference>
<keyword evidence="2" id="KW-1185">Reference proteome</keyword>
<organism evidence="1 2">
    <name type="scientific">Prochlorothrix hollandica PCC 9006 = CALU 1027</name>
    <dbReference type="NCBI Taxonomy" id="317619"/>
    <lineage>
        <taxon>Bacteria</taxon>
        <taxon>Bacillati</taxon>
        <taxon>Cyanobacteriota</taxon>
        <taxon>Cyanophyceae</taxon>
        <taxon>Prochlorotrichales</taxon>
        <taxon>Prochlorotrichaceae</taxon>
        <taxon>Prochlorothrix</taxon>
    </lineage>
</organism>
<dbReference type="AlphaFoldDB" id="A0A0M2PWW6"/>
<sequence length="67" mass="7791">MLFPFLFARIENRNNLLSIWINASYKVVSPLVATTTGKCEIIKFIRTTQRFWNDMINGKLIGTQSLR</sequence>
<protein>
    <submittedName>
        <fullName evidence="1">Uncharacterized protein</fullName>
    </submittedName>
</protein>